<dbReference type="STRING" id="6337.A0A0V0YDV8"/>
<accession>A0A0V0YDV8</accession>
<dbReference type="EMBL" id="JYDU01000020">
    <property type="protein sequence ID" value="KRX98574.1"/>
    <property type="molecule type" value="Genomic_DNA"/>
</dbReference>
<dbReference type="AlphaFoldDB" id="A0A0V0YDV8"/>
<dbReference type="Proteomes" id="UP000054815">
    <property type="component" value="Unassembled WGS sequence"/>
</dbReference>
<proteinExistence type="predicted"/>
<evidence type="ECO:0000256" key="2">
    <source>
        <dbReference type="SAM" id="MobiDB-lite"/>
    </source>
</evidence>
<evidence type="ECO:0000313" key="3">
    <source>
        <dbReference type="EMBL" id="KRX98574.1"/>
    </source>
</evidence>
<sequence>LLLLKFCIYEPKSIIAFLEHFSMSSSSLLERKKAQWAKEKAEEQQWFPFGKPGGGAPLKAVFGNIRQNSSDYFVNSLPAQEIHFNDGNALLLRRHSSEHDLRNRSVRIHLPYGVSKINHVDFDGSSSNPIKILPFPCSKCLNNEGRLVVSLAPCATCSDSETSTTLNPSLNDCQALELTDSSKICSKIENAGCSYTPMRALSQVDLRKSKHGGNGMKFVRPASDNLPFFVSSGDFFNYEFSEEPSNSKLMSTPAEAHINHQFVTPVGDMERISPILNSENFAHKRRSYITEPKNFEDLEEKQSKCSLHLQKIVEAQRELEEMERIERERLQIEARETMANQRELNKWKKLKEIEELREKSVVESWEKARIEAAMIRKARIFQHASGSGIGETSNNSSSNAEIFDKSLNHSSARMSCYQSSKIVPKYSVIDNYSSRRLVDSVDDSSGCNTTVSTPADERPIIPCVRKMNLLEDQENFLKKYANRRSFKKMDKMTQVNELSLLIRPNTMPRSSSAMAKMSVVRPFQKLSTERRSLRTVRPDKQSNEIQQQSTLDTSFLVQSKFKSPARQLNKAGSSSGQRLSGKSHSEINQTCNIEMQTRAEPIDIQMSNLSLKSTHKRPVCNNNNNNNNNNNASNSCLLNSSNFVRGRHSLALSSQAATSNHPVAVQSSARSDRITYKNQQEIKEKLHQIRTLMKEKQDKLQMAMSKSYHS</sequence>
<evidence type="ECO:0000313" key="4">
    <source>
        <dbReference type="Proteomes" id="UP000054815"/>
    </source>
</evidence>
<protein>
    <submittedName>
        <fullName evidence="3">Uncharacterized protein</fullName>
    </submittedName>
</protein>
<feature type="non-terminal residue" evidence="3">
    <location>
        <position position="1"/>
    </location>
</feature>
<evidence type="ECO:0000256" key="1">
    <source>
        <dbReference type="SAM" id="Coils"/>
    </source>
</evidence>
<keyword evidence="1" id="KW-0175">Coiled coil</keyword>
<gene>
    <name evidence="3" type="ORF">T4E_1402</name>
</gene>
<feature type="compositionally biased region" description="Polar residues" evidence="2">
    <location>
        <begin position="653"/>
        <end position="669"/>
    </location>
</feature>
<reference evidence="3 4" key="1">
    <citation type="submission" date="2015-01" db="EMBL/GenBank/DDBJ databases">
        <title>Evolution of Trichinella species and genotypes.</title>
        <authorList>
            <person name="Korhonen P.K."/>
            <person name="Edoardo P."/>
            <person name="Giuseppe L.R."/>
            <person name="Gasser R.B."/>
        </authorList>
    </citation>
    <scope>NUCLEOTIDE SEQUENCE [LARGE SCALE GENOMIC DNA]</scope>
    <source>
        <strain evidence="3">ISS141</strain>
    </source>
</reference>
<feature type="coiled-coil region" evidence="1">
    <location>
        <begin position="298"/>
        <end position="342"/>
    </location>
</feature>
<organism evidence="3 4">
    <name type="scientific">Trichinella pseudospiralis</name>
    <name type="common">Parasitic roundworm</name>
    <dbReference type="NCBI Taxonomy" id="6337"/>
    <lineage>
        <taxon>Eukaryota</taxon>
        <taxon>Metazoa</taxon>
        <taxon>Ecdysozoa</taxon>
        <taxon>Nematoda</taxon>
        <taxon>Enoplea</taxon>
        <taxon>Dorylaimia</taxon>
        <taxon>Trichinellida</taxon>
        <taxon>Trichinellidae</taxon>
        <taxon>Trichinella</taxon>
    </lineage>
</organism>
<feature type="region of interest" description="Disordered" evidence="2">
    <location>
        <begin position="564"/>
        <end position="585"/>
    </location>
</feature>
<feature type="region of interest" description="Disordered" evidence="2">
    <location>
        <begin position="653"/>
        <end position="672"/>
    </location>
</feature>
<name>A0A0V0YDV8_TRIPS</name>
<feature type="compositionally biased region" description="Polar residues" evidence="2">
    <location>
        <begin position="570"/>
        <end position="585"/>
    </location>
</feature>
<comment type="caution">
    <text evidence="3">The sequence shown here is derived from an EMBL/GenBank/DDBJ whole genome shotgun (WGS) entry which is preliminary data.</text>
</comment>